<dbReference type="SMART" id="SM00887">
    <property type="entry name" value="EB_dh"/>
    <property type="match status" value="1"/>
</dbReference>
<dbReference type="GO" id="GO:0020037">
    <property type="term" value="F:heme binding"/>
    <property type="evidence" value="ECO:0007669"/>
    <property type="project" value="InterPro"/>
</dbReference>
<keyword evidence="6" id="KW-0732">Signal</keyword>
<evidence type="ECO:0000313" key="8">
    <source>
        <dbReference type="EMBL" id="RDE25263.1"/>
    </source>
</evidence>
<evidence type="ECO:0000313" key="9">
    <source>
        <dbReference type="Proteomes" id="UP000253769"/>
    </source>
</evidence>
<keyword evidence="1" id="KW-0813">Transport</keyword>
<dbReference type="OrthoDB" id="5337932at2"/>
<keyword evidence="9" id="KW-1185">Reference proteome</keyword>
<proteinExistence type="predicted"/>
<dbReference type="RefSeq" id="WP_114694858.1">
    <property type="nucleotide sequence ID" value="NZ_QQOH01000001.1"/>
</dbReference>
<protein>
    <submittedName>
        <fullName evidence="8">Ethylbenzene dehydrogenase</fullName>
    </submittedName>
</protein>
<evidence type="ECO:0000256" key="5">
    <source>
        <dbReference type="ARBA" id="ARBA00023004"/>
    </source>
</evidence>
<feature type="signal peptide" evidence="6">
    <location>
        <begin position="1"/>
        <end position="22"/>
    </location>
</feature>
<evidence type="ECO:0000256" key="4">
    <source>
        <dbReference type="ARBA" id="ARBA00022982"/>
    </source>
</evidence>
<feature type="domain" description="Cytochrome c-552/DMSO reductase-like haem-binding" evidence="7">
    <location>
        <begin position="43"/>
        <end position="343"/>
    </location>
</feature>
<organism evidence="8 9">
    <name type="scientific">Motiliproteus coralliicola</name>
    <dbReference type="NCBI Taxonomy" id="2283196"/>
    <lineage>
        <taxon>Bacteria</taxon>
        <taxon>Pseudomonadati</taxon>
        <taxon>Pseudomonadota</taxon>
        <taxon>Gammaproteobacteria</taxon>
        <taxon>Oceanospirillales</taxon>
        <taxon>Oceanospirillaceae</taxon>
        <taxon>Motiliproteus</taxon>
    </lineage>
</organism>
<name>A0A369WVX1_9GAMM</name>
<accession>A0A369WVX1</accession>
<dbReference type="Gene3D" id="2.60.40.1190">
    <property type="match status" value="1"/>
</dbReference>
<dbReference type="CDD" id="cd09625">
    <property type="entry name" value="DOMON_like_cytochrome"/>
    <property type="match status" value="1"/>
</dbReference>
<dbReference type="EMBL" id="QQOH01000001">
    <property type="protein sequence ID" value="RDE25263.1"/>
    <property type="molecule type" value="Genomic_DNA"/>
</dbReference>
<keyword evidence="3" id="KW-0479">Metal-binding</keyword>
<evidence type="ECO:0000256" key="3">
    <source>
        <dbReference type="ARBA" id="ARBA00022723"/>
    </source>
</evidence>
<dbReference type="SUPFAM" id="SSF49344">
    <property type="entry name" value="CBD9-like"/>
    <property type="match status" value="1"/>
</dbReference>
<keyword evidence="5" id="KW-0408">Iron</keyword>
<evidence type="ECO:0000256" key="1">
    <source>
        <dbReference type="ARBA" id="ARBA00022448"/>
    </source>
</evidence>
<sequence length="351" mass="40294">MKKTLALCGVASMALVSPMAQAVIDTLESAHTETEISIDGARDKAWDNAKPINIVVDELPYKPNNGYEGMKEAEIEMRSLHDGEYVYFLLRWEDPTLSLERYPWVKQEDGSWKRLVNKDSTGHENTFYEDKMSIFWNIKSKGFKKKGCDKSCHMPEDDGLLDGVKDTSAGRHYTSEAGETIDMWHWKAARTNANFQMDDQYVDHARQESKEWGRHSDDKTGGGYYYNLEKGRDTPVWMNKTPSAEDLYWVREALKVPFEDKGFKPGDIIGGHVTGPFEGPRADIQARGEWQDGAWIVEIKRKLVTNHENSNTQDIQFNDLDKDYYFGVTVFDNAQINHIHHTKSYKMVFGN</sequence>
<reference evidence="8 9" key="1">
    <citation type="submission" date="2018-07" db="EMBL/GenBank/DDBJ databases">
        <title>Motiliproteus coralliicola sp. nov., a bacterium isolated from Coral.</title>
        <authorList>
            <person name="Wang G."/>
        </authorList>
    </citation>
    <scope>NUCLEOTIDE SEQUENCE [LARGE SCALE GENOMIC DNA]</scope>
    <source>
        <strain evidence="8 9">C34</strain>
    </source>
</reference>
<gene>
    <name evidence="8" type="ORF">DV711_06850</name>
</gene>
<dbReference type="Pfam" id="PF09459">
    <property type="entry name" value="EB_dh"/>
    <property type="match status" value="1"/>
</dbReference>
<feature type="chain" id="PRO_5016719861" evidence="6">
    <location>
        <begin position="23"/>
        <end position="351"/>
    </location>
</feature>
<dbReference type="AlphaFoldDB" id="A0A369WVX1"/>
<keyword evidence="2" id="KW-0349">Heme</keyword>
<dbReference type="GO" id="GO:0046872">
    <property type="term" value="F:metal ion binding"/>
    <property type="evidence" value="ECO:0007669"/>
    <property type="project" value="UniProtKB-KW"/>
</dbReference>
<dbReference type="InterPro" id="IPR019020">
    <property type="entry name" value="Cyt-c552/DMSO_Rdtase_haem-bd"/>
</dbReference>
<evidence type="ECO:0000256" key="6">
    <source>
        <dbReference type="SAM" id="SignalP"/>
    </source>
</evidence>
<dbReference type="Proteomes" id="UP000253769">
    <property type="component" value="Unassembled WGS sequence"/>
</dbReference>
<evidence type="ECO:0000259" key="7">
    <source>
        <dbReference type="SMART" id="SM00887"/>
    </source>
</evidence>
<keyword evidence="4" id="KW-0249">Electron transport</keyword>
<comment type="caution">
    <text evidence="8">The sequence shown here is derived from an EMBL/GenBank/DDBJ whole genome shotgun (WGS) entry which is preliminary data.</text>
</comment>
<evidence type="ECO:0000256" key="2">
    <source>
        <dbReference type="ARBA" id="ARBA00022617"/>
    </source>
</evidence>